<dbReference type="EMBL" id="CP025003">
    <property type="protein sequence ID" value="ATZ96362.1"/>
    <property type="molecule type" value="Genomic_DNA"/>
</dbReference>
<dbReference type="AlphaFoldDB" id="A0A2K8QSH9"/>
<organism evidence="1 2">
    <name type="scientific">Dickeya fangzhongdai</name>
    <dbReference type="NCBI Taxonomy" id="1778540"/>
    <lineage>
        <taxon>Bacteria</taxon>
        <taxon>Pseudomonadati</taxon>
        <taxon>Pseudomonadota</taxon>
        <taxon>Gammaproteobacteria</taxon>
        <taxon>Enterobacterales</taxon>
        <taxon>Pectobacteriaceae</taxon>
        <taxon>Dickeya</taxon>
    </lineage>
</organism>
<keyword evidence="2" id="KW-1185">Reference proteome</keyword>
<gene>
    <name evidence="1" type="ORF">CVE23_21735</name>
</gene>
<dbReference type="Proteomes" id="UP000231901">
    <property type="component" value="Chromosome"/>
</dbReference>
<reference evidence="2" key="1">
    <citation type="journal article" date="2018" name="Genome Announc.">
        <title>Complete genome sequence of a Dickeya fangzhongdai type strain causing bleeding canker of pear tree trunks.</title>
        <authorList>
            <person name="Zhao Y."/>
            <person name="Tian Y."/>
            <person name="Li X."/>
            <person name="Hu B."/>
        </authorList>
    </citation>
    <scope>NUCLEOTIDE SEQUENCE [LARGE SCALE GENOMIC DNA]</scope>
    <source>
        <strain evidence="2">DSM 101947</strain>
    </source>
</reference>
<dbReference type="KEGG" id="dfn:CVE23_21735"/>
<dbReference type="Pfam" id="PF12883">
    <property type="entry name" value="DUF3828"/>
    <property type="match status" value="1"/>
</dbReference>
<dbReference type="GeneID" id="66566944"/>
<protein>
    <submittedName>
        <fullName evidence="1">DUF3828 domain-containing protein</fullName>
    </submittedName>
</protein>
<dbReference type="InterPro" id="IPR024289">
    <property type="entry name" value="DUF3828"/>
</dbReference>
<evidence type="ECO:0000313" key="2">
    <source>
        <dbReference type="Proteomes" id="UP000231901"/>
    </source>
</evidence>
<proteinExistence type="predicted"/>
<accession>A0A2K8QSH9</accession>
<evidence type="ECO:0000313" key="1">
    <source>
        <dbReference type="EMBL" id="ATZ96362.1"/>
    </source>
</evidence>
<dbReference type="RefSeq" id="WP_049853797.1">
    <property type="nucleotide sequence ID" value="NZ_BMJF01000007.1"/>
</dbReference>
<sequence>MNKLLPLVLLLSAASYAADAPAPKHADADTLKAELTAPSAAPAAEEEEEEYVDTDGAAKQAIAFYQWYLGQIIQDKHPIQDNDPALEKYVARDTVKALRTSKVSMDVDFFLRVQDFDDDDWRQNISIESTDADPVCANLYMVLGKKSPKRLVSCYVQEDGAWKLRSVTDLNEMFTKK</sequence>
<name>A0A2K8QSH9_9GAMM</name>
<dbReference type="Gene3D" id="3.10.450.50">
    <property type="match status" value="1"/>
</dbReference>
<dbReference type="OrthoDB" id="6623212at2"/>